<feature type="domain" description="AAA" evidence="9">
    <location>
        <begin position="44"/>
        <end position="189"/>
    </location>
</feature>
<dbReference type="SUPFAM" id="SSF52540">
    <property type="entry name" value="P-loop containing nucleoside triphosphate hydrolases"/>
    <property type="match status" value="1"/>
</dbReference>
<evidence type="ECO:0000256" key="2">
    <source>
        <dbReference type="ARBA" id="ARBA00011903"/>
    </source>
</evidence>
<keyword evidence="5" id="KW-0418">Kinase</keyword>
<dbReference type="EMBL" id="AHFL01000062">
    <property type="protein sequence ID" value="EOO61613.1"/>
    <property type="molecule type" value="Genomic_DNA"/>
</dbReference>
<reference evidence="10 11" key="1">
    <citation type="submission" date="2012-12" db="EMBL/GenBank/DDBJ databases">
        <title>The Genome Sequence of Bacillus cereus VD196.</title>
        <authorList>
            <consortium name="The Broad Institute Genome Sequencing Platform"/>
            <consortium name="The Broad Institute Genome Sequencing Center for Infectious Disease"/>
            <person name="Feldgarden M."/>
            <person name="Van der Auwera G.A."/>
            <person name="Mahillon J."/>
            <person name="Duprez V."/>
            <person name="Timmery S."/>
            <person name="Mattelet C."/>
            <person name="Dierick K."/>
            <person name="Sun M."/>
            <person name="Yu Z."/>
            <person name="Zhu L."/>
            <person name="Hu X."/>
            <person name="Shank E.B."/>
            <person name="Swiecicka I."/>
            <person name="Hansen B.M."/>
            <person name="Andrup L."/>
            <person name="Walker B."/>
            <person name="Young S.K."/>
            <person name="Zeng Q."/>
            <person name="Gargeya S."/>
            <person name="Fitzgerald M."/>
            <person name="Haas B."/>
            <person name="Abouelleil A."/>
            <person name="Alvarado L."/>
            <person name="Arachchi H.M."/>
            <person name="Berlin A.M."/>
            <person name="Chapman S.B."/>
            <person name="Dewar J."/>
            <person name="Goldberg J."/>
            <person name="Griggs A."/>
            <person name="Gujja S."/>
            <person name="Hansen M."/>
            <person name="Howarth C."/>
            <person name="Imamovic A."/>
            <person name="Larimer J."/>
            <person name="McCowan C."/>
            <person name="Murphy C."/>
            <person name="Neiman D."/>
            <person name="Pearson M."/>
            <person name="Priest M."/>
            <person name="Roberts A."/>
            <person name="Saif S."/>
            <person name="Shea T."/>
            <person name="Sisk P."/>
            <person name="Sykes S."/>
            <person name="Wortman J."/>
            <person name="Nusbaum C."/>
            <person name="Birren B."/>
        </authorList>
    </citation>
    <scope>NUCLEOTIDE SEQUENCE [LARGE SCALE GENOMIC DNA]</scope>
    <source>
        <strain evidence="10 11">VD196</strain>
    </source>
</reference>
<dbReference type="GO" id="GO:0005886">
    <property type="term" value="C:plasma membrane"/>
    <property type="evidence" value="ECO:0007669"/>
    <property type="project" value="TreeGrafter"/>
</dbReference>
<dbReference type="Proteomes" id="UP000014023">
    <property type="component" value="Unassembled WGS sequence"/>
</dbReference>
<organism evidence="10 11">
    <name type="scientific">Bacillus cereus VD196</name>
    <dbReference type="NCBI Taxonomy" id="1053243"/>
    <lineage>
        <taxon>Bacteria</taxon>
        <taxon>Bacillati</taxon>
        <taxon>Bacillota</taxon>
        <taxon>Bacilli</taxon>
        <taxon>Bacillales</taxon>
        <taxon>Bacillaceae</taxon>
        <taxon>Bacillus</taxon>
        <taxon>Bacillus cereus group</taxon>
    </lineage>
</organism>
<evidence type="ECO:0000313" key="11">
    <source>
        <dbReference type="Proteomes" id="UP000014023"/>
    </source>
</evidence>
<dbReference type="InterPro" id="IPR027417">
    <property type="entry name" value="P-loop_NTPase"/>
</dbReference>
<dbReference type="CDD" id="cd05387">
    <property type="entry name" value="BY-kinase"/>
    <property type="match status" value="1"/>
</dbReference>
<accession>A0A9W5PYG7</accession>
<evidence type="ECO:0000256" key="3">
    <source>
        <dbReference type="ARBA" id="ARBA00022679"/>
    </source>
</evidence>
<evidence type="ECO:0000256" key="4">
    <source>
        <dbReference type="ARBA" id="ARBA00022741"/>
    </source>
</evidence>
<dbReference type="NCBIfam" id="TIGR01007">
    <property type="entry name" value="eps_fam"/>
    <property type="match status" value="1"/>
</dbReference>
<dbReference type="RefSeq" id="WP_001097943.1">
    <property type="nucleotide sequence ID" value="NZ_KB976270.1"/>
</dbReference>
<protein>
    <recommendedName>
        <fullName evidence="2">non-specific protein-tyrosine kinase</fullName>
        <ecNumber evidence="2">2.7.10.2</ecNumber>
    </recommendedName>
</protein>
<evidence type="ECO:0000256" key="8">
    <source>
        <dbReference type="ARBA" id="ARBA00051245"/>
    </source>
</evidence>
<evidence type="ECO:0000256" key="5">
    <source>
        <dbReference type="ARBA" id="ARBA00022777"/>
    </source>
</evidence>
<dbReference type="InterPro" id="IPR025669">
    <property type="entry name" value="AAA_dom"/>
</dbReference>
<evidence type="ECO:0000256" key="7">
    <source>
        <dbReference type="ARBA" id="ARBA00023137"/>
    </source>
</evidence>
<evidence type="ECO:0000259" key="9">
    <source>
        <dbReference type="Pfam" id="PF13614"/>
    </source>
</evidence>
<comment type="caution">
    <text evidence="10">The sequence shown here is derived from an EMBL/GenBank/DDBJ whole genome shotgun (WGS) entry which is preliminary data.</text>
</comment>
<keyword evidence="7" id="KW-0829">Tyrosine-protein kinase</keyword>
<keyword evidence="3" id="KW-0808">Transferase</keyword>
<name>A0A9W5PYG7_BACCE</name>
<evidence type="ECO:0000256" key="1">
    <source>
        <dbReference type="ARBA" id="ARBA00007316"/>
    </source>
</evidence>
<evidence type="ECO:0000313" key="10">
    <source>
        <dbReference type="EMBL" id="EOO61613.1"/>
    </source>
</evidence>
<dbReference type="AlphaFoldDB" id="A0A9W5PYG7"/>
<sequence>MNTSIYNHHAFKEQMAHIRSTIEITSESNNVNTLVVTSPLMSEGKSTISIGLALSCSLKKKKTLLIDCDLRRPTIHQKLNLNNIEGLVDILEGHKEFQDCINSSLFDNLDILTSGLVPAHPGELLGSEAMRTFMKMIKKKYDFIVIDTPPILVASETRMIANMCDSTILVVKYNQSKMKDVEKAKELITNTSTSLLGMVLNQFNTKNIDTYY</sequence>
<dbReference type="GO" id="GO:0004715">
    <property type="term" value="F:non-membrane spanning protein tyrosine kinase activity"/>
    <property type="evidence" value="ECO:0007669"/>
    <property type="project" value="UniProtKB-EC"/>
</dbReference>
<keyword evidence="6" id="KW-0067">ATP-binding</keyword>
<dbReference type="InterPro" id="IPR005702">
    <property type="entry name" value="Wzc-like_C"/>
</dbReference>
<comment type="catalytic activity">
    <reaction evidence="8">
        <text>L-tyrosyl-[protein] + ATP = O-phospho-L-tyrosyl-[protein] + ADP + H(+)</text>
        <dbReference type="Rhea" id="RHEA:10596"/>
        <dbReference type="Rhea" id="RHEA-COMP:10136"/>
        <dbReference type="Rhea" id="RHEA-COMP:20101"/>
        <dbReference type="ChEBI" id="CHEBI:15378"/>
        <dbReference type="ChEBI" id="CHEBI:30616"/>
        <dbReference type="ChEBI" id="CHEBI:46858"/>
        <dbReference type="ChEBI" id="CHEBI:61978"/>
        <dbReference type="ChEBI" id="CHEBI:456216"/>
        <dbReference type="EC" id="2.7.10.2"/>
    </reaction>
</comment>
<dbReference type="InterPro" id="IPR050445">
    <property type="entry name" value="Bact_polysacc_biosynth/exp"/>
</dbReference>
<dbReference type="PANTHER" id="PTHR32309">
    <property type="entry name" value="TYROSINE-PROTEIN KINASE"/>
    <property type="match status" value="1"/>
</dbReference>
<dbReference type="PANTHER" id="PTHR32309:SF13">
    <property type="entry name" value="FERRIC ENTEROBACTIN TRANSPORT PROTEIN FEPE"/>
    <property type="match status" value="1"/>
</dbReference>
<gene>
    <name evidence="10" type="ORF">IKE_05887</name>
</gene>
<proteinExistence type="inferred from homology"/>
<keyword evidence="4" id="KW-0547">Nucleotide-binding</keyword>
<dbReference type="Gene3D" id="3.40.50.300">
    <property type="entry name" value="P-loop containing nucleotide triphosphate hydrolases"/>
    <property type="match status" value="1"/>
</dbReference>
<evidence type="ECO:0000256" key="6">
    <source>
        <dbReference type="ARBA" id="ARBA00022840"/>
    </source>
</evidence>
<dbReference type="EC" id="2.7.10.2" evidence="2"/>
<dbReference type="GO" id="GO:0005524">
    <property type="term" value="F:ATP binding"/>
    <property type="evidence" value="ECO:0007669"/>
    <property type="project" value="UniProtKB-KW"/>
</dbReference>
<dbReference type="Pfam" id="PF13614">
    <property type="entry name" value="AAA_31"/>
    <property type="match status" value="1"/>
</dbReference>
<comment type="similarity">
    <text evidence="1">Belongs to the CpsD/CapB family.</text>
</comment>